<dbReference type="PANTHER" id="PTHR11040:SF44">
    <property type="entry name" value="PROTEIN ZNTC-RELATED"/>
    <property type="match status" value="1"/>
</dbReference>
<feature type="region of interest" description="Disordered" evidence="9">
    <location>
        <begin position="112"/>
        <end position="144"/>
    </location>
</feature>
<reference evidence="10" key="1">
    <citation type="submission" date="2020-02" db="EMBL/GenBank/DDBJ databases">
        <authorList>
            <person name="Scholz U."/>
            <person name="Mascher M."/>
            <person name="Fiebig A."/>
        </authorList>
    </citation>
    <scope>NUCLEOTIDE SEQUENCE</scope>
</reference>
<sequence>MLPDGQDALTNPCLPHWPWSEFPFPGFIAMIASLGTLVLDFLGTQFYMRKHRKERGEPKATAPPVAETDEERRMGISSATEVEVEEVAATAGGKDHESMHIVGMYAHAAAHRHSHPHRHAPCEGSAPSALSPRGDDGDSGDESSHVRHVVVSQILELGIVSHSMIIGLSLGVSQSPCTIRPLIGALGFHQFFEGFALGGCISQAQFQAKAATFMACFFAITTPSGIAAGAALSSVYNANSPRALVVEGVLDSVSAGILIYMALVDLIGADFHSRSMSCSTRLQVLSYVALFFGALSMALLALWA</sequence>
<name>A0A7I8L130_SPIIN</name>
<dbReference type="Proteomes" id="UP000663760">
    <property type="component" value="Chromosome 9"/>
</dbReference>
<proteinExistence type="inferred from homology"/>
<comment type="similarity">
    <text evidence="2 8">Belongs to the ZIP transporter (TC 2.A.5) family.</text>
</comment>
<feature type="transmembrane region" description="Helical" evidence="8">
    <location>
        <begin position="252"/>
        <end position="272"/>
    </location>
</feature>
<dbReference type="PANTHER" id="PTHR11040">
    <property type="entry name" value="ZINC/IRON TRANSPORTER"/>
    <property type="match status" value="1"/>
</dbReference>
<evidence type="ECO:0000256" key="8">
    <source>
        <dbReference type="RuleBase" id="RU362088"/>
    </source>
</evidence>
<keyword evidence="11" id="KW-1185">Reference proteome</keyword>
<gene>
    <name evidence="10" type="ORF">SI8410_09013592</name>
</gene>
<feature type="transmembrane region" description="Helical" evidence="8">
    <location>
        <begin position="284"/>
        <end position="303"/>
    </location>
</feature>
<evidence type="ECO:0000256" key="3">
    <source>
        <dbReference type="ARBA" id="ARBA00022448"/>
    </source>
</evidence>
<accession>A0A7I8L130</accession>
<keyword evidence="3 8" id="KW-0813">Transport</keyword>
<feature type="region of interest" description="Disordered" evidence="9">
    <location>
        <begin position="52"/>
        <end position="82"/>
    </location>
</feature>
<dbReference type="OrthoDB" id="448280at2759"/>
<keyword evidence="5 8" id="KW-1133">Transmembrane helix</keyword>
<dbReference type="Pfam" id="PF02535">
    <property type="entry name" value="Zip"/>
    <property type="match status" value="1"/>
</dbReference>
<dbReference type="InterPro" id="IPR004698">
    <property type="entry name" value="Zn/Fe_permease_fun/pln"/>
</dbReference>
<feature type="transmembrane region" description="Helical" evidence="8">
    <location>
        <begin position="24"/>
        <end position="43"/>
    </location>
</feature>
<dbReference type="InterPro" id="IPR003689">
    <property type="entry name" value="ZIP"/>
</dbReference>
<dbReference type="NCBIfam" id="TIGR00820">
    <property type="entry name" value="zip"/>
    <property type="match status" value="1"/>
</dbReference>
<comment type="subcellular location">
    <subcellularLocation>
        <location evidence="1 8">Membrane</location>
        <topology evidence="1 8">Multi-pass membrane protein</topology>
    </subcellularLocation>
</comment>
<organism evidence="10 11">
    <name type="scientific">Spirodela intermedia</name>
    <name type="common">Intermediate duckweed</name>
    <dbReference type="NCBI Taxonomy" id="51605"/>
    <lineage>
        <taxon>Eukaryota</taxon>
        <taxon>Viridiplantae</taxon>
        <taxon>Streptophyta</taxon>
        <taxon>Embryophyta</taxon>
        <taxon>Tracheophyta</taxon>
        <taxon>Spermatophyta</taxon>
        <taxon>Magnoliopsida</taxon>
        <taxon>Liliopsida</taxon>
        <taxon>Araceae</taxon>
        <taxon>Lemnoideae</taxon>
        <taxon>Spirodela</taxon>
    </lineage>
</organism>
<evidence type="ECO:0000313" key="10">
    <source>
        <dbReference type="EMBL" id="CAA7402914.1"/>
    </source>
</evidence>
<evidence type="ECO:0000256" key="7">
    <source>
        <dbReference type="ARBA" id="ARBA00023136"/>
    </source>
</evidence>
<evidence type="ECO:0000313" key="11">
    <source>
        <dbReference type="Proteomes" id="UP000663760"/>
    </source>
</evidence>
<keyword evidence="4 8" id="KW-0812">Transmembrane</keyword>
<evidence type="ECO:0000256" key="4">
    <source>
        <dbReference type="ARBA" id="ARBA00022692"/>
    </source>
</evidence>
<evidence type="ECO:0000256" key="2">
    <source>
        <dbReference type="ARBA" id="ARBA00006939"/>
    </source>
</evidence>
<protein>
    <submittedName>
        <fullName evidence="10">Uncharacterized protein</fullName>
    </submittedName>
</protein>
<evidence type="ECO:0000256" key="6">
    <source>
        <dbReference type="ARBA" id="ARBA00023065"/>
    </source>
</evidence>
<dbReference type="AlphaFoldDB" id="A0A7I8L130"/>
<dbReference type="GO" id="GO:0005886">
    <property type="term" value="C:plasma membrane"/>
    <property type="evidence" value="ECO:0007669"/>
    <property type="project" value="TreeGrafter"/>
</dbReference>
<evidence type="ECO:0000256" key="5">
    <source>
        <dbReference type="ARBA" id="ARBA00022989"/>
    </source>
</evidence>
<comment type="caution">
    <text evidence="8">Lacks conserved residue(s) required for the propagation of feature annotation.</text>
</comment>
<keyword evidence="7 8" id="KW-0472">Membrane</keyword>
<evidence type="ECO:0000256" key="9">
    <source>
        <dbReference type="SAM" id="MobiDB-lite"/>
    </source>
</evidence>
<keyword evidence="6 8" id="KW-0406">Ion transport</keyword>
<feature type="transmembrane region" description="Helical" evidence="8">
    <location>
        <begin position="211"/>
        <end position="232"/>
    </location>
</feature>
<dbReference type="GO" id="GO:0005385">
    <property type="term" value="F:zinc ion transmembrane transporter activity"/>
    <property type="evidence" value="ECO:0007669"/>
    <property type="project" value="InterPro"/>
</dbReference>
<dbReference type="EMBL" id="LR746272">
    <property type="protein sequence ID" value="CAA7402914.1"/>
    <property type="molecule type" value="Genomic_DNA"/>
</dbReference>
<evidence type="ECO:0000256" key="1">
    <source>
        <dbReference type="ARBA" id="ARBA00004141"/>
    </source>
</evidence>